<dbReference type="GO" id="GO:0004825">
    <property type="term" value="F:methionine-tRNA ligase activity"/>
    <property type="evidence" value="ECO:0007669"/>
    <property type="project" value="UniProtKB-EC"/>
</dbReference>
<dbReference type="Pfam" id="PF09334">
    <property type="entry name" value="tRNA-synt_1g"/>
    <property type="match status" value="1"/>
</dbReference>
<keyword evidence="6 10" id="KW-0030">Aminoacyl-tRNA synthetase</keyword>
<dbReference type="Proteomes" id="UP001374579">
    <property type="component" value="Unassembled WGS sequence"/>
</dbReference>
<evidence type="ECO:0000256" key="7">
    <source>
        <dbReference type="ARBA" id="ARBA00026124"/>
    </source>
</evidence>
<dbReference type="Gene3D" id="3.40.50.620">
    <property type="entry name" value="HUPs"/>
    <property type="match status" value="1"/>
</dbReference>
<dbReference type="InterPro" id="IPR023457">
    <property type="entry name" value="Met-tRNA_synth_2"/>
</dbReference>
<dbReference type="GO" id="GO:0005739">
    <property type="term" value="C:mitochondrion"/>
    <property type="evidence" value="ECO:0007669"/>
    <property type="project" value="UniProtKB-ARBA"/>
</dbReference>
<evidence type="ECO:0000256" key="4">
    <source>
        <dbReference type="ARBA" id="ARBA00022840"/>
    </source>
</evidence>
<evidence type="ECO:0000256" key="1">
    <source>
        <dbReference type="ARBA" id="ARBA00012838"/>
    </source>
</evidence>
<dbReference type="Gene3D" id="1.10.730.10">
    <property type="entry name" value="Isoleucyl-tRNA Synthetase, Domain 1"/>
    <property type="match status" value="1"/>
</dbReference>
<dbReference type="PANTHER" id="PTHR43326">
    <property type="entry name" value="METHIONYL-TRNA SYNTHETASE"/>
    <property type="match status" value="1"/>
</dbReference>
<name>A0AAN9G027_9CAEN</name>
<reference evidence="12 13" key="1">
    <citation type="submission" date="2024-02" db="EMBL/GenBank/DDBJ databases">
        <title>Chromosome-scale genome assembly of the rough periwinkle Littorina saxatilis.</title>
        <authorList>
            <person name="De Jode A."/>
            <person name="Faria R."/>
            <person name="Formenti G."/>
            <person name="Sims Y."/>
            <person name="Smith T.P."/>
            <person name="Tracey A."/>
            <person name="Wood J.M.D."/>
            <person name="Zagrodzka Z.B."/>
            <person name="Johannesson K."/>
            <person name="Butlin R.K."/>
            <person name="Leder E.H."/>
        </authorList>
    </citation>
    <scope>NUCLEOTIDE SEQUENCE [LARGE SCALE GENOMIC DNA]</scope>
    <source>
        <strain evidence="12">Snail1</strain>
        <tissue evidence="12">Muscle</tissue>
    </source>
</reference>
<evidence type="ECO:0000256" key="2">
    <source>
        <dbReference type="ARBA" id="ARBA00022598"/>
    </source>
</evidence>
<dbReference type="CDD" id="cd07957">
    <property type="entry name" value="Anticodon_Ia_Met"/>
    <property type="match status" value="1"/>
</dbReference>
<evidence type="ECO:0000256" key="5">
    <source>
        <dbReference type="ARBA" id="ARBA00022917"/>
    </source>
</evidence>
<dbReference type="InterPro" id="IPR033911">
    <property type="entry name" value="MetRS_core"/>
</dbReference>
<accession>A0AAN9G027</accession>
<evidence type="ECO:0000256" key="8">
    <source>
        <dbReference type="ARBA" id="ARBA00030331"/>
    </source>
</evidence>
<dbReference type="EC" id="6.1.1.10" evidence="1"/>
<dbReference type="SUPFAM" id="SSF52374">
    <property type="entry name" value="Nucleotidylyl transferase"/>
    <property type="match status" value="1"/>
</dbReference>
<keyword evidence="13" id="KW-1185">Reference proteome</keyword>
<dbReference type="GO" id="GO:0005524">
    <property type="term" value="F:ATP binding"/>
    <property type="evidence" value="ECO:0007669"/>
    <property type="project" value="UniProtKB-KW"/>
</dbReference>
<dbReference type="AlphaFoldDB" id="A0AAN9G027"/>
<dbReference type="EMBL" id="JBAMIC010000024">
    <property type="protein sequence ID" value="KAK7089927.1"/>
    <property type="molecule type" value="Genomic_DNA"/>
</dbReference>
<dbReference type="InterPro" id="IPR015413">
    <property type="entry name" value="Methionyl/Leucyl_tRNA_Synth"/>
</dbReference>
<comment type="similarity">
    <text evidence="10">Belongs to the class-I aminoacyl-tRNA synthetase family.</text>
</comment>
<evidence type="ECO:0000256" key="3">
    <source>
        <dbReference type="ARBA" id="ARBA00022741"/>
    </source>
</evidence>
<dbReference type="Gene3D" id="2.170.220.10">
    <property type="match status" value="1"/>
</dbReference>
<keyword evidence="4 10" id="KW-0067">ATP-binding</keyword>
<dbReference type="NCBIfam" id="TIGR00398">
    <property type="entry name" value="metG"/>
    <property type="match status" value="1"/>
</dbReference>
<protein>
    <recommendedName>
        <fullName evidence="7">Methionine--tRNA ligase, mitochondrial</fullName>
        <ecNumber evidence="1">6.1.1.10</ecNumber>
    </recommendedName>
    <alternativeName>
        <fullName evidence="8">Mitochondrial methionyl-tRNA synthetase</fullName>
    </alternativeName>
</protein>
<dbReference type="PANTHER" id="PTHR43326:SF1">
    <property type="entry name" value="METHIONINE--TRNA LIGASE, MITOCHONDRIAL"/>
    <property type="match status" value="1"/>
</dbReference>
<sequence length="566" mass="63983">MSAPIRIKGLHSCLKTTYLSLKRHVHRSCCCYNQSDVTSQDGRKKTFHITTPIFYVNAAPHIGHLYTALLADVAARWQRLKGRDVLFSTGTDEHGLKIQQAAEKHAASPKDYCDKVSAQFKDLFDQSGISYDEFIRTTDTRHNAAVDKFWETLQRRGYIYKGGYEGWYSVSDEAFLTEDEVQDGVTSDGQHAKVSISSGQPVTWTKEENYMFRLTAFQQQLTSWLDSKAIRPSQFEPMVRSWVDDLRDLSISRQRERLTWGIPVPGDETQTVYVWLDALVNYLTVAGYPQCVQPRCWPPQCQIIGKDILRFHAVYWPAFLFAADMAPPRTLLCHSHWTVEGHKMSKSRGNVVDPLERLGRFTADGLRYFLLREGSLGSDGNYSDARAVERINSDLVNSIGNLLSRTTAPSVNKAQEFPPLESDAELAAFFTDVDVKMYRSLQTLAEQADEHYGNYAFSRVIDLALGHIHWANAMVQNHQPWALVKLDDASSEKHLKSVLHVAMETLRVCGILLQPMIPQLTDRLLTRLGVSEEERCISDVCDSGNECARPLGNKVTLLGRIQTGKS</sequence>
<evidence type="ECO:0000313" key="12">
    <source>
        <dbReference type="EMBL" id="KAK7089927.1"/>
    </source>
</evidence>
<keyword evidence="2 10" id="KW-0436">Ligase</keyword>
<feature type="domain" description="Methionyl/Leucyl tRNA synthetase" evidence="11">
    <location>
        <begin position="48"/>
        <end position="406"/>
    </location>
</feature>
<dbReference type="InterPro" id="IPR014729">
    <property type="entry name" value="Rossmann-like_a/b/a_fold"/>
</dbReference>
<dbReference type="PRINTS" id="PR01041">
    <property type="entry name" value="TRNASYNTHMET"/>
</dbReference>
<dbReference type="InterPro" id="IPR009080">
    <property type="entry name" value="tRNAsynth_Ia_anticodon-bd"/>
</dbReference>
<proteinExistence type="inferred from homology"/>
<dbReference type="InterPro" id="IPR014758">
    <property type="entry name" value="Met-tRNA_synth"/>
</dbReference>
<gene>
    <name evidence="12" type="ORF">V1264_009805</name>
</gene>
<evidence type="ECO:0000256" key="10">
    <source>
        <dbReference type="RuleBase" id="RU363039"/>
    </source>
</evidence>
<comment type="caution">
    <text evidence="12">The sequence shown here is derived from an EMBL/GenBank/DDBJ whole genome shotgun (WGS) entry which is preliminary data.</text>
</comment>
<keyword evidence="3 10" id="KW-0547">Nucleotide-binding</keyword>
<evidence type="ECO:0000259" key="11">
    <source>
        <dbReference type="Pfam" id="PF09334"/>
    </source>
</evidence>
<evidence type="ECO:0000256" key="9">
    <source>
        <dbReference type="ARBA" id="ARBA00047364"/>
    </source>
</evidence>
<dbReference type="FunFam" id="2.170.220.10:FF:000001">
    <property type="entry name" value="methionine--tRNA ligase, mitochondrial"/>
    <property type="match status" value="1"/>
</dbReference>
<keyword evidence="5 10" id="KW-0648">Protein biosynthesis</keyword>
<comment type="catalytic activity">
    <reaction evidence="9">
        <text>tRNA(Met) + L-methionine + ATP = L-methionyl-tRNA(Met) + AMP + diphosphate</text>
        <dbReference type="Rhea" id="RHEA:13481"/>
        <dbReference type="Rhea" id="RHEA-COMP:9667"/>
        <dbReference type="Rhea" id="RHEA-COMP:9698"/>
        <dbReference type="ChEBI" id="CHEBI:30616"/>
        <dbReference type="ChEBI" id="CHEBI:33019"/>
        <dbReference type="ChEBI" id="CHEBI:57844"/>
        <dbReference type="ChEBI" id="CHEBI:78442"/>
        <dbReference type="ChEBI" id="CHEBI:78530"/>
        <dbReference type="ChEBI" id="CHEBI:456215"/>
        <dbReference type="EC" id="6.1.1.10"/>
    </reaction>
</comment>
<evidence type="ECO:0000256" key="6">
    <source>
        <dbReference type="ARBA" id="ARBA00023146"/>
    </source>
</evidence>
<dbReference type="CDD" id="cd00814">
    <property type="entry name" value="MetRS_core"/>
    <property type="match status" value="1"/>
</dbReference>
<evidence type="ECO:0000313" key="13">
    <source>
        <dbReference type="Proteomes" id="UP001374579"/>
    </source>
</evidence>
<dbReference type="InterPro" id="IPR041872">
    <property type="entry name" value="Anticodon_Met"/>
</dbReference>
<dbReference type="SUPFAM" id="SSF47323">
    <property type="entry name" value="Anticodon-binding domain of a subclass of class I aminoacyl-tRNA synthetases"/>
    <property type="match status" value="1"/>
</dbReference>
<organism evidence="12 13">
    <name type="scientific">Littorina saxatilis</name>
    <dbReference type="NCBI Taxonomy" id="31220"/>
    <lineage>
        <taxon>Eukaryota</taxon>
        <taxon>Metazoa</taxon>
        <taxon>Spiralia</taxon>
        <taxon>Lophotrochozoa</taxon>
        <taxon>Mollusca</taxon>
        <taxon>Gastropoda</taxon>
        <taxon>Caenogastropoda</taxon>
        <taxon>Littorinimorpha</taxon>
        <taxon>Littorinoidea</taxon>
        <taxon>Littorinidae</taxon>
        <taxon>Littorina</taxon>
    </lineage>
</organism>
<dbReference type="GO" id="GO:0006431">
    <property type="term" value="P:methionyl-tRNA aminoacylation"/>
    <property type="evidence" value="ECO:0007669"/>
    <property type="project" value="InterPro"/>
</dbReference>